<name>A0ABD0LJS7_9CAEN</name>
<dbReference type="InterPro" id="IPR001304">
    <property type="entry name" value="C-type_lectin-like"/>
</dbReference>
<feature type="domain" description="Fibrinogen C-terminal" evidence="3">
    <location>
        <begin position="183"/>
        <end position="370"/>
    </location>
</feature>
<keyword evidence="1" id="KW-0732">Signal</keyword>
<dbReference type="Pfam" id="PF00147">
    <property type="entry name" value="Fibrinogen_C"/>
    <property type="match status" value="1"/>
</dbReference>
<protein>
    <submittedName>
        <fullName evidence="4">Uncharacterized protein</fullName>
    </submittedName>
</protein>
<comment type="caution">
    <text evidence="4">The sequence shown here is derived from an EMBL/GenBank/DDBJ whole genome shotgun (WGS) entry which is preliminary data.</text>
</comment>
<dbReference type="EMBL" id="JACVVK020000041">
    <property type="protein sequence ID" value="KAK7499775.1"/>
    <property type="molecule type" value="Genomic_DNA"/>
</dbReference>
<evidence type="ECO:0000313" key="4">
    <source>
        <dbReference type="EMBL" id="KAK7499775.1"/>
    </source>
</evidence>
<dbReference type="AlphaFoldDB" id="A0ABD0LJS7"/>
<dbReference type="InterPro" id="IPR036056">
    <property type="entry name" value="Fibrinogen-like_C"/>
</dbReference>
<evidence type="ECO:0000313" key="5">
    <source>
        <dbReference type="Proteomes" id="UP001519460"/>
    </source>
</evidence>
<dbReference type="SUPFAM" id="SSF56496">
    <property type="entry name" value="Fibrinogen C-terminal domain-like"/>
    <property type="match status" value="1"/>
</dbReference>
<accession>A0ABD0LJS7</accession>
<evidence type="ECO:0000259" key="2">
    <source>
        <dbReference type="PROSITE" id="PS50041"/>
    </source>
</evidence>
<sequence>MNSWTLLLMTTFSLFTDAEAAGCFCYNNDDTRCYKFENEEQVNYKRAQKRCEYGGGSLAVLETQDIFSFVYNRRVQQNYWIGLLKTPSGPTEASWVTGENLNRSLYTFNFQLDDDRHPCVRMREAPYTQVADYPCASSYYYVCDKSCRSFSFSDVARRCRLHSYDLTSLTSYKSSQSSWSSFEKVKSEPAHCEDVVALKPCAESGVFTIYPSLTAPPLPVYCRLGDDDVNWLVLMRKTDNANFERTYEEYVSGFGDPDGDFWLGLASMELLTPPWFEYELLVQFTDGAGQPANASYSDVTVTHAADGSYVINYAAFTGDSEDYLSGIQGNKFGSRPPACSACQSGWWEGVTGCNCDPTLLMIRLVRRVHG</sequence>
<dbReference type="Gene3D" id="3.90.215.10">
    <property type="entry name" value="Gamma Fibrinogen, chain A, domain 1"/>
    <property type="match status" value="1"/>
</dbReference>
<dbReference type="InterPro" id="IPR014716">
    <property type="entry name" value="Fibrinogen_a/b/g_C_1"/>
</dbReference>
<feature type="domain" description="C-type lectin" evidence="2">
    <location>
        <begin position="29"/>
        <end position="144"/>
    </location>
</feature>
<dbReference type="Pfam" id="PF00059">
    <property type="entry name" value="Lectin_C"/>
    <property type="match status" value="1"/>
</dbReference>
<evidence type="ECO:0000259" key="3">
    <source>
        <dbReference type="PROSITE" id="PS51406"/>
    </source>
</evidence>
<dbReference type="InterPro" id="IPR050373">
    <property type="entry name" value="Fibrinogen_C-term_domain"/>
</dbReference>
<dbReference type="SUPFAM" id="SSF56436">
    <property type="entry name" value="C-type lectin-like"/>
    <property type="match status" value="1"/>
</dbReference>
<proteinExistence type="predicted"/>
<dbReference type="Proteomes" id="UP001519460">
    <property type="component" value="Unassembled WGS sequence"/>
</dbReference>
<reference evidence="4 5" key="1">
    <citation type="journal article" date="2023" name="Sci. Data">
        <title>Genome assembly of the Korean intertidal mud-creeper Batillaria attramentaria.</title>
        <authorList>
            <person name="Patra A.K."/>
            <person name="Ho P.T."/>
            <person name="Jun S."/>
            <person name="Lee S.J."/>
            <person name="Kim Y."/>
            <person name="Won Y.J."/>
        </authorList>
    </citation>
    <scope>NUCLEOTIDE SEQUENCE [LARGE SCALE GENOMIC DNA]</scope>
    <source>
        <strain evidence="4">Wonlab-2016</strain>
    </source>
</reference>
<dbReference type="PROSITE" id="PS50041">
    <property type="entry name" value="C_TYPE_LECTIN_2"/>
    <property type="match status" value="1"/>
</dbReference>
<feature type="chain" id="PRO_5044807651" evidence="1">
    <location>
        <begin position="21"/>
        <end position="370"/>
    </location>
</feature>
<dbReference type="PANTHER" id="PTHR19143">
    <property type="entry name" value="FIBRINOGEN/TENASCIN/ANGIOPOEITIN"/>
    <property type="match status" value="1"/>
</dbReference>
<organism evidence="4 5">
    <name type="scientific">Batillaria attramentaria</name>
    <dbReference type="NCBI Taxonomy" id="370345"/>
    <lineage>
        <taxon>Eukaryota</taxon>
        <taxon>Metazoa</taxon>
        <taxon>Spiralia</taxon>
        <taxon>Lophotrochozoa</taxon>
        <taxon>Mollusca</taxon>
        <taxon>Gastropoda</taxon>
        <taxon>Caenogastropoda</taxon>
        <taxon>Sorbeoconcha</taxon>
        <taxon>Cerithioidea</taxon>
        <taxon>Batillariidae</taxon>
        <taxon>Batillaria</taxon>
    </lineage>
</organism>
<feature type="signal peptide" evidence="1">
    <location>
        <begin position="1"/>
        <end position="20"/>
    </location>
</feature>
<dbReference type="InterPro" id="IPR016187">
    <property type="entry name" value="CTDL_fold"/>
</dbReference>
<gene>
    <name evidence="4" type="ORF">BaRGS_00008866</name>
</gene>
<dbReference type="SMART" id="SM00186">
    <property type="entry name" value="FBG"/>
    <property type="match status" value="1"/>
</dbReference>
<keyword evidence="5" id="KW-1185">Reference proteome</keyword>
<dbReference type="InterPro" id="IPR002181">
    <property type="entry name" value="Fibrinogen_a/b/g_C_dom"/>
</dbReference>
<dbReference type="PROSITE" id="PS51406">
    <property type="entry name" value="FIBRINOGEN_C_2"/>
    <property type="match status" value="1"/>
</dbReference>
<dbReference type="InterPro" id="IPR016186">
    <property type="entry name" value="C-type_lectin-like/link_sf"/>
</dbReference>
<dbReference type="CDD" id="cd00037">
    <property type="entry name" value="CLECT"/>
    <property type="match status" value="1"/>
</dbReference>
<dbReference type="SMART" id="SM00034">
    <property type="entry name" value="CLECT"/>
    <property type="match status" value="1"/>
</dbReference>
<dbReference type="Gene3D" id="3.10.100.10">
    <property type="entry name" value="Mannose-Binding Protein A, subunit A"/>
    <property type="match status" value="1"/>
</dbReference>
<evidence type="ECO:0000256" key="1">
    <source>
        <dbReference type="SAM" id="SignalP"/>
    </source>
</evidence>